<dbReference type="EMBL" id="NNBW01000008">
    <property type="protein sequence ID" value="OYL31776.1"/>
    <property type="molecule type" value="Genomic_DNA"/>
</dbReference>
<dbReference type="AlphaFoldDB" id="A0A0T8V5H5"/>
<accession>A0A0T8V5H5</accession>
<dbReference type="Proteomes" id="UP000310997">
    <property type="component" value="Unassembled WGS sequence"/>
</dbReference>
<dbReference type="RefSeq" id="WP_000869368.1">
    <property type="nucleotide sequence ID" value="NZ_CAJRMR010000022.1"/>
</dbReference>
<dbReference type="Proteomes" id="UP000214939">
    <property type="component" value="Unassembled WGS sequence"/>
</dbReference>
<reference evidence="2 4" key="2">
    <citation type="submission" date="2019-04" db="EMBL/GenBank/DDBJ databases">
        <authorList>
            <consortium name="Pathogen Informatics"/>
        </authorList>
    </citation>
    <scope>NUCLEOTIDE SEQUENCE [LARGE SCALE GENOMIC DNA]</scope>
    <source>
        <strain evidence="2 4">GPSC559</strain>
    </source>
</reference>
<evidence type="ECO:0000313" key="4">
    <source>
        <dbReference type="Proteomes" id="UP000310997"/>
    </source>
</evidence>
<evidence type="ECO:0000313" key="1">
    <source>
        <dbReference type="EMBL" id="OYL31776.1"/>
    </source>
</evidence>
<dbReference type="EMBL" id="CABDLL010000018">
    <property type="protein sequence ID" value="VTE42051.1"/>
    <property type="molecule type" value="Genomic_DNA"/>
</dbReference>
<reference evidence="1 3" key="1">
    <citation type="submission" date="2017-07" db="EMBL/GenBank/DDBJ databases">
        <title>Invasive disease caused simultaneously by more than one serotype of Streptococcus pneumoniae, South Africa.</title>
        <authorList>
            <person name="Ndlangisa K."/>
            <person name="Du Plessis M."/>
            <person name="Von Gottberg A."/>
        </authorList>
    </citation>
    <scope>NUCLEOTIDE SEQUENCE [LARGE SCALE GENOMIC DNA]</scope>
    <source>
        <strain evidence="1 3">8227-15B</strain>
    </source>
</reference>
<name>A0A0T8V5H5_STREE</name>
<gene>
    <name evidence="1" type="ORF">A5N45_01090</name>
    <name evidence="2" type="ORF">SAMEA4038883_02081</name>
</gene>
<evidence type="ECO:0000313" key="3">
    <source>
        <dbReference type="Proteomes" id="UP000214939"/>
    </source>
</evidence>
<evidence type="ECO:0000313" key="2">
    <source>
        <dbReference type="EMBL" id="VTE42051.1"/>
    </source>
</evidence>
<sequence length="45" mass="5366">MKVTVYVYGRKLEPDEPIIIPENHRFYDIWNGIVNEMLDNEEDVA</sequence>
<proteinExistence type="predicted"/>
<protein>
    <submittedName>
        <fullName evidence="2">Uncharacterized protein</fullName>
    </submittedName>
</protein>
<organism evidence="2 4">
    <name type="scientific">Streptococcus pneumoniae</name>
    <dbReference type="NCBI Taxonomy" id="1313"/>
    <lineage>
        <taxon>Bacteria</taxon>
        <taxon>Bacillati</taxon>
        <taxon>Bacillota</taxon>
        <taxon>Bacilli</taxon>
        <taxon>Lactobacillales</taxon>
        <taxon>Streptococcaceae</taxon>
        <taxon>Streptococcus</taxon>
    </lineage>
</organism>